<dbReference type="InterPro" id="IPR036097">
    <property type="entry name" value="HisK_dim/P_sf"/>
</dbReference>
<evidence type="ECO:0000256" key="4">
    <source>
        <dbReference type="ARBA" id="ARBA00022553"/>
    </source>
</evidence>
<evidence type="ECO:0000256" key="3">
    <source>
        <dbReference type="ARBA" id="ARBA00012438"/>
    </source>
</evidence>
<dbReference type="PANTHER" id="PTHR45436">
    <property type="entry name" value="SENSOR HISTIDINE KINASE YKOH"/>
    <property type="match status" value="1"/>
</dbReference>
<dbReference type="PANTHER" id="PTHR45436:SF5">
    <property type="entry name" value="SENSOR HISTIDINE KINASE TRCS"/>
    <property type="match status" value="1"/>
</dbReference>
<reference evidence="14" key="1">
    <citation type="submission" date="2016-06" db="EMBL/GenBank/DDBJ databases">
        <title>Complete genome sequence of Actinoalloteichus fjordicus DSM 46855 (=ADI127-17), type strain of the new species Actinoalloteichus fjordicus.</title>
        <authorList>
            <person name="Ruckert C."/>
            <person name="Nouioui I."/>
            <person name="Willmese J."/>
            <person name="van Wezel G."/>
            <person name="Klenk H.-P."/>
            <person name="Kalinowski J."/>
            <person name="Zotchev S.B."/>
        </authorList>
    </citation>
    <scope>NUCLEOTIDE SEQUENCE [LARGE SCALE GENOMIC DNA]</scope>
    <source>
        <strain evidence="14">ADI127-7</strain>
    </source>
</reference>
<keyword evidence="8 11" id="KW-1133">Transmembrane helix</keyword>
<evidence type="ECO:0000256" key="2">
    <source>
        <dbReference type="ARBA" id="ARBA00004236"/>
    </source>
</evidence>
<keyword evidence="10 11" id="KW-0472">Membrane</keyword>
<dbReference type="InterPro" id="IPR036890">
    <property type="entry name" value="HATPase_C_sf"/>
</dbReference>
<keyword evidence="14" id="KW-1185">Reference proteome</keyword>
<name>A0AAC9PQB9_9PSEU</name>
<dbReference type="InterPro" id="IPR004358">
    <property type="entry name" value="Sig_transdc_His_kin-like_C"/>
</dbReference>
<evidence type="ECO:0000313" key="13">
    <source>
        <dbReference type="EMBL" id="APU12949.1"/>
    </source>
</evidence>
<dbReference type="Pfam" id="PF02518">
    <property type="entry name" value="HATPase_c"/>
    <property type="match status" value="1"/>
</dbReference>
<evidence type="ECO:0000256" key="10">
    <source>
        <dbReference type="ARBA" id="ARBA00023136"/>
    </source>
</evidence>
<accession>A0AAC9PQB9</accession>
<dbReference type="InterPro" id="IPR005467">
    <property type="entry name" value="His_kinase_dom"/>
</dbReference>
<dbReference type="SMART" id="SM00387">
    <property type="entry name" value="HATPase_c"/>
    <property type="match status" value="1"/>
</dbReference>
<dbReference type="SUPFAM" id="SSF47384">
    <property type="entry name" value="Homodimeric domain of signal transducing histidine kinase"/>
    <property type="match status" value="1"/>
</dbReference>
<dbReference type="RefSeq" id="WP_075739121.1">
    <property type="nucleotide sequence ID" value="NZ_CP016076.1"/>
</dbReference>
<dbReference type="Proteomes" id="UP000185511">
    <property type="component" value="Chromosome"/>
</dbReference>
<evidence type="ECO:0000256" key="5">
    <source>
        <dbReference type="ARBA" id="ARBA00022679"/>
    </source>
</evidence>
<dbReference type="PRINTS" id="PR00344">
    <property type="entry name" value="BCTRLSENSOR"/>
</dbReference>
<keyword evidence="5" id="KW-0808">Transferase</keyword>
<dbReference type="InterPro" id="IPR003594">
    <property type="entry name" value="HATPase_dom"/>
</dbReference>
<proteinExistence type="predicted"/>
<dbReference type="GO" id="GO:0000155">
    <property type="term" value="F:phosphorelay sensor kinase activity"/>
    <property type="evidence" value="ECO:0007669"/>
    <property type="project" value="InterPro"/>
</dbReference>
<dbReference type="PROSITE" id="PS50109">
    <property type="entry name" value="HIS_KIN"/>
    <property type="match status" value="1"/>
</dbReference>
<keyword evidence="7 13" id="KW-0418">Kinase</keyword>
<evidence type="ECO:0000256" key="8">
    <source>
        <dbReference type="ARBA" id="ARBA00022989"/>
    </source>
</evidence>
<gene>
    <name evidence="13" type="ORF">UA74_04350</name>
</gene>
<dbReference type="Gene3D" id="3.30.565.10">
    <property type="entry name" value="Histidine kinase-like ATPase, C-terminal domain"/>
    <property type="match status" value="1"/>
</dbReference>
<dbReference type="KEGG" id="acad:UA74_04350"/>
<comment type="subcellular location">
    <subcellularLocation>
        <location evidence="2">Cell membrane</location>
    </subcellularLocation>
</comment>
<dbReference type="GO" id="GO:0005886">
    <property type="term" value="C:plasma membrane"/>
    <property type="evidence" value="ECO:0007669"/>
    <property type="project" value="UniProtKB-SubCell"/>
</dbReference>
<dbReference type="SMART" id="SM00388">
    <property type="entry name" value="HisKA"/>
    <property type="match status" value="1"/>
</dbReference>
<dbReference type="Gene3D" id="1.10.287.130">
    <property type="match status" value="1"/>
</dbReference>
<evidence type="ECO:0000256" key="1">
    <source>
        <dbReference type="ARBA" id="ARBA00000085"/>
    </source>
</evidence>
<dbReference type="AlphaFoldDB" id="A0AAC9PQB9"/>
<dbReference type="InterPro" id="IPR003661">
    <property type="entry name" value="HisK_dim/P_dom"/>
</dbReference>
<keyword evidence="9" id="KW-0902">Two-component regulatory system</keyword>
<feature type="domain" description="Histidine kinase" evidence="12">
    <location>
        <begin position="236"/>
        <end position="444"/>
    </location>
</feature>
<evidence type="ECO:0000256" key="6">
    <source>
        <dbReference type="ARBA" id="ARBA00022692"/>
    </source>
</evidence>
<dbReference type="EC" id="2.7.13.3" evidence="3"/>
<dbReference type="EMBL" id="CP016076">
    <property type="protein sequence ID" value="APU12949.1"/>
    <property type="molecule type" value="Genomic_DNA"/>
</dbReference>
<keyword evidence="4" id="KW-0597">Phosphoprotein</keyword>
<keyword evidence="6 11" id="KW-0812">Transmembrane</keyword>
<sequence>MRVSPLRGWWRRRSLPARITMITSSVTALFLALIVVGSTAVIGQVVVRSVDPDLQQALLAASSRVGEGLSPEQPNSVTSIRVLDTAGTPVDGQPAPQLSAAELERLRSGELVLNSTYDPARRWTGNVVPTPDGTPRLVLAATDLVGFAAMLRSGLILVSVSAVLAVAAVAVVTVLSVRGSLRSVRRMRNASVGLPTGARLPVPNTRDELSALADSFNDLLARRDEAVGRLRRFTGDAAHELRSPVTSIRAQAEVAVLHPDPQHSMEVLEEVVRETERLTMLVEDLLALARSDAGDVRETRAVALPQIARRVTDRHRGGRVRVVLYAPVAVSVLADPVEVDRVLENLVANAVRHARLLVRVTVLPFGRFGRLLVDDDGPGIEAEHRSQVFDRFYRLEGDRARETGGTGLGLALVSEAVSRRGGSASVHTAPEGGARFQVTWPTAI</sequence>
<dbReference type="SUPFAM" id="SSF55874">
    <property type="entry name" value="ATPase domain of HSP90 chaperone/DNA topoisomerase II/histidine kinase"/>
    <property type="match status" value="1"/>
</dbReference>
<protein>
    <recommendedName>
        <fullName evidence="3">histidine kinase</fullName>
        <ecNumber evidence="3">2.7.13.3</ecNumber>
    </recommendedName>
</protein>
<dbReference type="CDD" id="cd00082">
    <property type="entry name" value="HisKA"/>
    <property type="match status" value="1"/>
</dbReference>
<evidence type="ECO:0000259" key="12">
    <source>
        <dbReference type="PROSITE" id="PS50109"/>
    </source>
</evidence>
<dbReference type="InterPro" id="IPR050428">
    <property type="entry name" value="TCS_sensor_his_kinase"/>
</dbReference>
<evidence type="ECO:0000256" key="9">
    <source>
        <dbReference type="ARBA" id="ARBA00023012"/>
    </source>
</evidence>
<evidence type="ECO:0000313" key="14">
    <source>
        <dbReference type="Proteomes" id="UP000185511"/>
    </source>
</evidence>
<comment type="catalytic activity">
    <reaction evidence="1">
        <text>ATP + protein L-histidine = ADP + protein N-phospho-L-histidine.</text>
        <dbReference type="EC" id="2.7.13.3"/>
    </reaction>
</comment>
<organism evidence="13 14">
    <name type="scientific">Actinoalloteichus fjordicus</name>
    <dbReference type="NCBI Taxonomy" id="1612552"/>
    <lineage>
        <taxon>Bacteria</taxon>
        <taxon>Bacillati</taxon>
        <taxon>Actinomycetota</taxon>
        <taxon>Actinomycetes</taxon>
        <taxon>Pseudonocardiales</taxon>
        <taxon>Pseudonocardiaceae</taxon>
        <taxon>Actinoalloteichus</taxon>
    </lineage>
</organism>
<feature type="transmembrane region" description="Helical" evidence="11">
    <location>
        <begin position="154"/>
        <end position="177"/>
    </location>
</feature>
<evidence type="ECO:0000256" key="7">
    <source>
        <dbReference type="ARBA" id="ARBA00022777"/>
    </source>
</evidence>
<evidence type="ECO:0000256" key="11">
    <source>
        <dbReference type="SAM" id="Phobius"/>
    </source>
</evidence>
<dbReference type="Pfam" id="PF00512">
    <property type="entry name" value="HisKA"/>
    <property type="match status" value="1"/>
</dbReference>